<feature type="transmembrane region" description="Helical" evidence="7">
    <location>
        <begin position="580"/>
        <end position="598"/>
    </location>
</feature>
<sequence>MATGSNSESVNNKRGAGTVEPKVPPFVPKTGYNPRDLRSWAKRTGFVSDYSGEAGTSGSEKFEPFQQRGRGSSSSPKIEIDPVVGRTRDNRGIEIQPASHGGVGLEENVRKENEPVLALNPDGDRKVGMRGNGNGNGSNAHGVSAVAPVQDEKDEEDNVVQDEVKVDLFPEGVEPVDVSLIYYGLQHYLSLAGSLVLIPLVMVPVMGGTDKDTATVISTMLFISGITTILHSYFGTRLPLVQGSSFVYLAPALVIINAQDYRNLTEHKFRHIMRELQGAIIVGSIFQCILGFSGLMSILLRLINPVVVAPTVAAIGLAFFSYGFSQAGVCLEITVPQIALVLLFTLHLRGVSIFGRHLFRIYAVPLSVSLVWIFASFLTAGGVYNYKGCNPDIPSSNILTDACRQHAYTMKHCRTDSDALSTAAWVRIPYPLQWGIPIFHFRTSIVMVIVSLVASVDSVGTYRTTSLQVNSRPPTRGVVSRGIALEGLCSILAGIWGSGTGSTTLTENMHTINTTKVASRMVVELGAVFLIIFSFIGKIGALIASIPQALAAAVLCFMWALTVTLGLSNLQYGQPASFRNMTIVGVALFLGMSIPSYFQQYQPESSLILPSYLLPYAAASSGPFHSGLKQLDFAINALMSMNMVVTLLVAFLLDNTVPGSKEERGVYIWSRAEDVAEDASLQSEYSLPKKVAWCCCWLKCLGV</sequence>
<feature type="region of interest" description="Disordered" evidence="6">
    <location>
        <begin position="1"/>
        <end position="102"/>
    </location>
</feature>
<dbReference type="InterPro" id="IPR006043">
    <property type="entry name" value="NCS2"/>
</dbReference>
<dbReference type="PANTHER" id="PTHR11119">
    <property type="entry name" value="XANTHINE-URACIL / VITAMIN C PERMEASE FAMILY MEMBER"/>
    <property type="match status" value="1"/>
</dbReference>
<feature type="transmembrane region" description="Helical" evidence="7">
    <location>
        <begin position="549"/>
        <end position="568"/>
    </location>
</feature>
<feature type="transmembrane region" description="Helical" evidence="7">
    <location>
        <begin position="214"/>
        <end position="234"/>
    </location>
</feature>
<evidence type="ECO:0000256" key="1">
    <source>
        <dbReference type="ARBA" id="ARBA00004141"/>
    </source>
</evidence>
<feature type="transmembrane region" description="Helical" evidence="7">
    <location>
        <begin position="279"/>
        <end position="303"/>
    </location>
</feature>
<feature type="transmembrane region" description="Helical" evidence="7">
    <location>
        <begin position="434"/>
        <end position="456"/>
    </location>
</feature>
<gene>
    <name evidence="8" type="ORF">TSUD_237720</name>
</gene>
<evidence type="ECO:0000256" key="2">
    <source>
        <dbReference type="ARBA" id="ARBA00008821"/>
    </source>
</evidence>
<name>A0A2Z6LYF0_TRISU</name>
<reference evidence="9" key="1">
    <citation type="journal article" date="2017" name="Front. Plant Sci.">
        <title>Climate Clever Clovers: New Paradigm to Reduce the Environmental Footprint of Ruminants by Breeding Low Methanogenic Forages Utilizing Haplotype Variation.</title>
        <authorList>
            <person name="Kaur P."/>
            <person name="Appels R."/>
            <person name="Bayer P.E."/>
            <person name="Keeble-Gagnere G."/>
            <person name="Wang J."/>
            <person name="Hirakawa H."/>
            <person name="Shirasawa K."/>
            <person name="Vercoe P."/>
            <person name="Stefanova K."/>
            <person name="Durmic Z."/>
            <person name="Nichols P."/>
            <person name="Revell C."/>
            <person name="Isobe S.N."/>
            <person name="Edwards D."/>
            <person name="Erskine W."/>
        </authorList>
    </citation>
    <scope>NUCLEOTIDE SEQUENCE [LARGE SCALE GENOMIC DNA]</scope>
    <source>
        <strain evidence="9">cv. Daliak</strain>
    </source>
</reference>
<keyword evidence="9" id="KW-1185">Reference proteome</keyword>
<dbReference type="OrthoDB" id="1641903at2759"/>
<evidence type="ECO:0008006" key="10">
    <source>
        <dbReference type="Google" id="ProtNLM"/>
    </source>
</evidence>
<evidence type="ECO:0000256" key="6">
    <source>
        <dbReference type="SAM" id="MobiDB-lite"/>
    </source>
</evidence>
<dbReference type="Proteomes" id="UP000242715">
    <property type="component" value="Unassembled WGS sequence"/>
</dbReference>
<comment type="similarity">
    <text evidence="2">Belongs to the nucleobase:cation symporter-2 (NCS2) (TC 2.A.40) family.</text>
</comment>
<evidence type="ECO:0000256" key="4">
    <source>
        <dbReference type="ARBA" id="ARBA00022989"/>
    </source>
</evidence>
<keyword evidence="3 7" id="KW-0812">Transmembrane</keyword>
<dbReference type="EMBL" id="DF973267">
    <property type="protein sequence ID" value="GAU23318.1"/>
    <property type="molecule type" value="Genomic_DNA"/>
</dbReference>
<feature type="transmembrane region" description="Helical" evidence="7">
    <location>
        <begin position="240"/>
        <end position="258"/>
    </location>
</feature>
<dbReference type="NCBIfam" id="NF037981">
    <property type="entry name" value="NCS2_1"/>
    <property type="match status" value="1"/>
</dbReference>
<evidence type="ECO:0000256" key="7">
    <source>
        <dbReference type="SAM" id="Phobius"/>
    </source>
</evidence>
<dbReference type="Pfam" id="PF00860">
    <property type="entry name" value="Xan_ur_permease"/>
    <property type="match status" value="1"/>
</dbReference>
<evidence type="ECO:0000313" key="9">
    <source>
        <dbReference type="Proteomes" id="UP000242715"/>
    </source>
</evidence>
<evidence type="ECO:0000313" key="8">
    <source>
        <dbReference type="EMBL" id="GAU23318.1"/>
    </source>
</evidence>
<feature type="transmembrane region" description="Helical" evidence="7">
    <location>
        <begin position="188"/>
        <end position="207"/>
    </location>
</feature>
<evidence type="ECO:0000256" key="5">
    <source>
        <dbReference type="ARBA" id="ARBA00023136"/>
    </source>
</evidence>
<accession>A0A2Z6LYF0</accession>
<feature type="transmembrane region" description="Helical" evidence="7">
    <location>
        <begin position="358"/>
        <end position="378"/>
    </location>
</feature>
<feature type="transmembrane region" description="Helical" evidence="7">
    <location>
        <begin position="323"/>
        <end position="346"/>
    </location>
</feature>
<feature type="transmembrane region" description="Helical" evidence="7">
    <location>
        <begin position="522"/>
        <end position="543"/>
    </location>
</feature>
<feature type="transmembrane region" description="Helical" evidence="7">
    <location>
        <begin position="633"/>
        <end position="653"/>
    </location>
</feature>
<dbReference type="GO" id="GO:0022857">
    <property type="term" value="F:transmembrane transporter activity"/>
    <property type="evidence" value="ECO:0007669"/>
    <property type="project" value="InterPro"/>
</dbReference>
<dbReference type="GO" id="GO:0016020">
    <property type="term" value="C:membrane"/>
    <property type="evidence" value="ECO:0007669"/>
    <property type="project" value="UniProtKB-SubCell"/>
</dbReference>
<organism evidence="8 9">
    <name type="scientific">Trifolium subterraneum</name>
    <name type="common">Subterranean clover</name>
    <dbReference type="NCBI Taxonomy" id="3900"/>
    <lineage>
        <taxon>Eukaryota</taxon>
        <taxon>Viridiplantae</taxon>
        <taxon>Streptophyta</taxon>
        <taxon>Embryophyta</taxon>
        <taxon>Tracheophyta</taxon>
        <taxon>Spermatophyta</taxon>
        <taxon>Magnoliopsida</taxon>
        <taxon>eudicotyledons</taxon>
        <taxon>Gunneridae</taxon>
        <taxon>Pentapetalae</taxon>
        <taxon>rosids</taxon>
        <taxon>fabids</taxon>
        <taxon>Fabales</taxon>
        <taxon>Fabaceae</taxon>
        <taxon>Papilionoideae</taxon>
        <taxon>50 kb inversion clade</taxon>
        <taxon>NPAAA clade</taxon>
        <taxon>Hologalegina</taxon>
        <taxon>IRL clade</taxon>
        <taxon>Trifolieae</taxon>
        <taxon>Trifolium</taxon>
    </lineage>
</organism>
<feature type="compositionally biased region" description="Polar residues" evidence="6">
    <location>
        <begin position="1"/>
        <end position="12"/>
    </location>
</feature>
<proteinExistence type="inferred from homology"/>
<keyword evidence="5 7" id="KW-0472">Membrane</keyword>
<comment type="subcellular location">
    <subcellularLocation>
        <location evidence="1">Membrane</location>
        <topology evidence="1">Multi-pass membrane protein</topology>
    </subcellularLocation>
</comment>
<protein>
    <recommendedName>
        <fullName evidence="10">Nucleobase-ascorbate transporter 11</fullName>
    </recommendedName>
</protein>
<keyword evidence="4 7" id="KW-1133">Transmembrane helix</keyword>
<evidence type="ECO:0000256" key="3">
    <source>
        <dbReference type="ARBA" id="ARBA00022692"/>
    </source>
</evidence>
<dbReference type="AlphaFoldDB" id="A0A2Z6LYF0"/>